<dbReference type="PANTHER" id="PTHR40079">
    <property type="entry name" value="MANNAN ENDO-1,4-BETA-MANNOSIDASE E-RELATED"/>
    <property type="match status" value="1"/>
</dbReference>
<dbReference type="STRING" id="286115.A0A507DA69"/>
<gene>
    <name evidence="7" type="ORF">SeMB42_g03212</name>
</gene>
<accession>A0A507DA69</accession>
<sequence>MVLSEQNSFGITACGTVAAIGQAKRKPGLGGGADPLLPPDDERPSDRRSSILEALAFVLPMAAATEPDTTAPVSAPRNRAVCSLLFWIKACAAVLLLLGAMALLSYNVWRLHRNAILGLNNPIIIVPGSESCTYKNNGLARLEPPVQRLMYGFALDWKNDTPSAISQRLNKIAPAVVNAWIRFDNNGFNGQSTSDINWFGYETSLLGRGTMLELTMLPIVEMSTLTTATLTNIAQICADINSKYAVPILLRFGHEMNGNWEPYGQRPSAYVTGFRNMGTILRKYTNLTAMVWAPNIGTFYPYAVSSSQQLPPAGSVDFRLLDTNSDGVIDAADDPYGPYYPGDDVIDWVGLSLYWYPETGVSSVPRPSTYVHDSILAAGPSITPLVSANFNATLHNFYNRFALGKNKPMCFPESGAPYIRNSTTTNVVEELEVKQTWWQQVLSPSNLAAFPKFKLAINFEESKVQDSYIQDWAQTFNPIVRNAFINDLTTKYKDSLIWGGSMDFACDGSVAMT</sequence>
<protein>
    <submittedName>
        <fullName evidence="7">Mannan endo-1,4-beta-mannosidase</fullName>
    </submittedName>
</protein>
<evidence type="ECO:0000313" key="7">
    <source>
        <dbReference type="EMBL" id="TPX47790.1"/>
    </source>
</evidence>
<dbReference type="PANTHER" id="PTHR40079:SF4">
    <property type="entry name" value="GH26 DOMAIN-CONTAINING PROTEIN-RELATED"/>
    <property type="match status" value="1"/>
</dbReference>
<dbReference type="PROSITE" id="PS51764">
    <property type="entry name" value="GH26"/>
    <property type="match status" value="1"/>
</dbReference>
<dbReference type="AlphaFoldDB" id="A0A507DA69"/>
<dbReference type="Pfam" id="PF02156">
    <property type="entry name" value="Glyco_hydro_26"/>
    <property type="match status" value="1"/>
</dbReference>
<feature type="transmembrane region" description="Helical" evidence="5">
    <location>
        <begin position="84"/>
        <end position="109"/>
    </location>
</feature>
<dbReference type="InterPro" id="IPR017853">
    <property type="entry name" value="GH"/>
</dbReference>
<dbReference type="GO" id="GO:0006080">
    <property type="term" value="P:substituted mannan metabolic process"/>
    <property type="evidence" value="ECO:0007669"/>
    <property type="project" value="InterPro"/>
</dbReference>
<keyword evidence="8" id="KW-1185">Reference proteome</keyword>
<evidence type="ECO:0000259" key="6">
    <source>
        <dbReference type="PROSITE" id="PS51764"/>
    </source>
</evidence>
<feature type="domain" description="GH26" evidence="6">
    <location>
        <begin position="76"/>
        <end position="493"/>
    </location>
</feature>
<dbReference type="VEuPathDB" id="FungiDB:SeMB42_g03212"/>
<keyword evidence="5" id="KW-0472">Membrane</keyword>
<keyword evidence="5" id="KW-0812">Transmembrane</keyword>
<dbReference type="InterPro" id="IPR000805">
    <property type="entry name" value="Glyco_hydro_26"/>
</dbReference>
<dbReference type="EMBL" id="QEAN01000110">
    <property type="protein sequence ID" value="TPX47790.1"/>
    <property type="molecule type" value="Genomic_DNA"/>
</dbReference>
<evidence type="ECO:0000256" key="1">
    <source>
        <dbReference type="ARBA" id="ARBA00007754"/>
    </source>
</evidence>
<comment type="caution">
    <text evidence="7">The sequence shown here is derived from an EMBL/GenBank/DDBJ whole genome shotgun (WGS) entry which is preliminary data.</text>
</comment>
<feature type="active site" description="Proton donor" evidence="4">
    <location>
        <position position="255"/>
    </location>
</feature>
<reference evidence="7 8" key="1">
    <citation type="journal article" date="2019" name="Sci. Rep.">
        <title>Comparative genomics of chytrid fungi reveal insights into the obligate biotrophic and pathogenic lifestyle of Synchytrium endobioticum.</title>
        <authorList>
            <person name="van de Vossenberg B.T.L.H."/>
            <person name="Warris S."/>
            <person name="Nguyen H.D.T."/>
            <person name="van Gent-Pelzer M.P.E."/>
            <person name="Joly D.L."/>
            <person name="van de Geest H.C."/>
            <person name="Bonants P.J.M."/>
            <person name="Smith D.S."/>
            <person name="Levesque C.A."/>
            <person name="van der Lee T.A.J."/>
        </authorList>
    </citation>
    <scope>NUCLEOTIDE SEQUENCE [LARGE SCALE GENOMIC DNA]</scope>
    <source>
        <strain evidence="7 8">MB42</strain>
    </source>
</reference>
<keyword evidence="2 4" id="KW-0378">Hydrolase</keyword>
<proteinExistence type="inferred from homology"/>
<dbReference type="InterPro" id="IPR022790">
    <property type="entry name" value="GH26_dom"/>
</dbReference>
<dbReference type="Proteomes" id="UP000317494">
    <property type="component" value="Unassembled WGS sequence"/>
</dbReference>
<comment type="similarity">
    <text evidence="1 4">Belongs to the glycosyl hydrolase 26 family.</text>
</comment>
<organism evidence="7 8">
    <name type="scientific">Synchytrium endobioticum</name>
    <dbReference type="NCBI Taxonomy" id="286115"/>
    <lineage>
        <taxon>Eukaryota</taxon>
        <taxon>Fungi</taxon>
        <taxon>Fungi incertae sedis</taxon>
        <taxon>Chytridiomycota</taxon>
        <taxon>Chytridiomycota incertae sedis</taxon>
        <taxon>Chytridiomycetes</taxon>
        <taxon>Synchytriales</taxon>
        <taxon>Synchytriaceae</taxon>
        <taxon>Synchytrium</taxon>
    </lineage>
</organism>
<evidence type="ECO:0000313" key="8">
    <source>
        <dbReference type="Proteomes" id="UP000317494"/>
    </source>
</evidence>
<evidence type="ECO:0000256" key="2">
    <source>
        <dbReference type="ARBA" id="ARBA00022801"/>
    </source>
</evidence>
<dbReference type="Gene3D" id="3.20.20.80">
    <property type="entry name" value="Glycosidases"/>
    <property type="match status" value="1"/>
</dbReference>
<evidence type="ECO:0000256" key="4">
    <source>
        <dbReference type="PROSITE-ProRule" id="PRU01100"/>
    </source>
</evidence>
<dbReference type="GO" id="GO:0016985">
    <property type="term" value="F:mannan endo-1,4-beta-mannosidase activity"/>
    <property type="evidence" value="ECO:0007669"/>
    <property type="project" value="InterPro"/>
</dbReference>
<name>A0A507DA69_9FUNG</name>
<feature type="active site" description="Nucleophile" evidence="4">
    <location>
        <position position="413"/>
    </location>
</feature>
<evidence type="ECO:0000256" key="5">
    <source>
        <dbReference type="SAM" id="Phobius"/>
    </source>
</evidence>
<evidence type="ECO:0000256" key="3">
    <source>
        <dbReference type="ARBA" id="ARBA00023295"/>
    </source>
</evidence>
<keyword evidence="5" id="KW-1133">Transmembrane helix</keyword>
<keyword evidence="3 4" id="KW-0326">Glycosidase</keyword>
<dbReference type="SUPFAM" id="SSF51445">
    <property type="entry name" value="(Trans)glycosidases"/>
    <property type="match status" value="1"/>
</dbReference>